<feature type="binding site" evidence="16">
    <location>
        <position position="354"/>
    </location>
    <ligand>
        <name>ATP</name>
        <dbReference type="ChEBI" id="CHEBI:30616"/>
    </ligand>
</feature>
<feature type="binding site" evidence="16">
    <location>
        <position position="401"/>
    </location>
    <ligand>
        <name>ATP</name>
        <dbReference type="ChEBI" id="CHEBI:30616"/>
    </ligand>
</feature>
<dbReference type="SFLD" id="SFLDG00002">
    <property type="entry name" value="C1.7:_P-type_atpase_like"/>
    <property type="match status" value="1"/>
</dbReference>
<feature type="transmembrane region" description="Helical" evidence="16">
    <location>
        <begin position="620"/>
        <end position="642"/>
    </location>
</feature>
<evidence type="ECO:0000313" key="18">
    <source>
        <dbReference type="EMBL" id="PWD70030.1"/>
    </source>
</evidence>
<keyword evidence="13 16" id="KW-1133">Transmembrane helix</keyword>
<keyword evidence="19" id="KW-0378">Hydrolase</keyword>
<dbReference type="PRINTS" id="PR00119">
    <property type="entry name" value="CATATPASE"/>
</dbReference>
<proteinExistence type="inferred from homology"/>
<accession>A0AAP6RXI5</accession>
<dbReference type="FunFam" id="3.40.1110.10:FF:000007">
    <property type="entry name" value="Potassium-transporting ATPase ATP-binding subunit"/>
    <property type="match status" value="1"/>
</dbReference>
<keyword evidence="21" id="KW-1185">Reference proteome</keyword>
<keyword evidence="4 16" id="KW-0633">Potassium transport</keyword>
<dbReference type="Pfam" id="PF00122">
    <property type="entry name" value="E1-E2_ATPase"/>
    <property type="match status" value="1"/>
</dbReference>
<keyword evidence="9 16" id="KW-0067">ATP-binding</keyword>
<dbReference type="GeneID" id="49321233"/>
<keyword evidence="15 16" id="KW-0472">Membrane</keyword>
<feature type="binding site" evidence="16">
    <location>
        <position position="524"/>
    </location>
    <ligand>
        <name>Mg(2+)</name>
        <dbReference type="ChEBI" id="CHEBI:18420"/>
    </ligand>
</feature>
<keyword evidence="3 16" id="KW-1003">Cell membrane</keyword>
<comment type="catalytic activity">
    <reaction evidence="16">
        <text>K(+)(out) + ATP + H2O = K(+)(in) + ADP + phosphate + H(+)</text>
        <dbReference type="Rhea" id="RHEA:16777"/>
        <dbReference type="ChEBI" id="CHEBI:15377"/>
        <dbReference type="ChEBI" id="CHEBI:15378"/>
        <dbReference type="ChEBI" id="CHEBI:29103"/>
        <dbReference type="ChEBI" id="CHEBI:30616"/>
        <dbReference type="ChEBI" id="CHEBI:43474"/>
        <dbReference type="ChEBI" id="CHEBI:456216"/>
        <dbReference type="EC" id="7.2.2.6"/>
    </reaction>
</comment>
<feature type="binding site" evidence="16">
    <location>
        <position position="528"/>
    </location>
    <ligand>
        <name>Mg(2+)</name>
        <dbReference type="ChEBI" id="CHEBI:18420"/>
    </ligand>
</feature>
<dbReference type="CDD" id="cd02078">
    <property type="entry name" value="P-type_ATPase_K"/>
    <property type="match status" value="1"/>
</dbReference>
<dbReference type="Gene3D" id="2.70.150.10">
    <property type="entry name" value="Calcium-transporting ATPase, cytoplasmic transduction domain A"/>
    <property type="match status" value="1"/>
</dbReference>
<dbReference type="Proteomes" id="UP000245055">
    <property type="component" value="Unassembled WGS sequence"/>
</dbReference>
<feature type="transmembrane region" description="Helical" evidence="16">
    <location>
        <begin position="256"/>
        <end position="280"/>
    </location>
</feature>
<gene>
    <name evidence="16 18" type="primary">kdpB</name>
    <name evidence="19" type="ORF">D5077_00890</name>
    <name evidence="18" type="ORF">DF213_18765</name>
</gene>
<dbReference type="AlphaFoldDB" id="A0AAP6RXI5"/>
<comment type="subunit">
    <text evidence="16">The system is composed of three essential subunits: KdpA, KdpB and KdpC.</text>
</comment>
<dbReference type="SFLD" id="SFLDF00027">
    <property type="entry name" value="p-type_atpase"/>
    <property type="match status" value="1"/>
</dbReference>
<evidence type="ECO:0000256" key="1">
    <source>
        <dbReference type="ARBA" id="ARBA00004651"/>
    </source>
</evidence>
<dbReference type="GO" id="GO:0000287">
    <property type="term" value="F:magnesium ion binding"/>
    <property type="evidence" value="ECO:0007669"/>
    <property type="project" value="UniProtKB-UniRule"/>
</dbReference>
<dbReference type="InterPro" id="IPR023214">
    <property type="entry name" value="HAD_sf"/>
</dbReference>
<dbReference type="EMBL" id="QESZ01000031">
    <property type="protein sequence ID" value="PWD70030.1"/>
    <property type="molecule type" value="Genomic_DNA"/>
</dbReference>
<dbReference type="NCBIfam" id="TIGR01494">
    <property type="entry name" value="ATPase_P-type"/>
    <property type="match status" value="2"/>
</dbReference>
<evidence type="ECO:0000256" key="11">
    <source>
        <dbReference type="ARBA" id="ARBA00022958"/>
    </source>
</evidence>
<organism evidence="18 20">
    <name type="scientific">Dickeya dianthicola</name>
    <dbReference type="NCBI Taxonomy" id="204039"/>
    <lineage>
        <taxon>Bacteria</taxon>
        <taxon>Pseudomonadati</taxon>
        <taxon>Pseudomonadota</taxon>
        <taxon>Gammaproteobacteria</taxon>
        <taxon>Enterobacterales</taxon>
        <taxon>Pectobacteriaceae</taxon>
        <taxon>Dickeya</taxon>
    </lineage>
</organism>
<evidence type="ECO:0000256" key="10">
    <source>
        <dbReference type="ARBA" id="ARBA00022842"/>
    </source>
</evidence>
<dbReference type="EMBL" id="QZDO01000002">
    <property type="protein sequence ID" value="RJL76411.1"/>
    <property type="molecule type" value="Genomic_DNA"/>
</dbReference>
<dbReference type="HAMAP" id="MF_00285">
    <property type="entry name" value="KdpB"/>
    <property type="match status" value="1"/>
</dbReference>
<comment type="similarity">
    <text evidence="16">Belongs to the cation transport ATPase (P-type) (TC 3.A.3) family. Type IA subfamily.</text>
</comment>
<dbReference type="InterPro" id="IPR008250">
    <property type="entry name" value="ATPase_P-typ_transduc_dom_A_sf"/>
</dbReference>
<comment type="function">
    <text evidence="16">Part of the high-affinity ATP-driven potassium transport (or Kdp) system, which catalyzes the hydrolysis of ATP coupled with the electrogenic transport of potassium into the cytoplasm. This subunit is responsible for energy coupling to the transport system and for the release of the potassium ions to the cytoplasm.</text>
</comment>
<feature type="transmembrane region" description="Helical" evidence="16">
    <location>
        <begin position="590"/>
        <end position="608"/>
    </location>
</feature>
<sequence>MIRKQQTLFDAALLRNALVDSVKKLSPRIQWRNPVMFVVYIGSLLTAGIWLAIVSGQTAGNAGFTGAVSLWLWVTVLFANVAEALAEGRSKAQAETLKGVKKTSWANKLAAPHHDAASQKAPADSLRKGDVVLVSAGEMIPCDGEVLEGGASVDESAITGESAPVIRESGGDFASVTGGTRVLSDWLVIQCTVNPGETFIDRMIAMVENAKRRKTPNEVALTILLVELTIIFLLVVATLSPFSWFSVTANNSGSVISITVLVALLVCLIPTTIGGLLSAIGIAGMSRMLGANVIATSGRAVEAAGDIDVLLLDKTGTITLGNRQASAFLPAPGVSEQALADAAQLASLADETPEGRSIVVLAKQRFGLRERALRDLDATFVPFSAQTRMSGVNIQERTIRKGAVDALRRYIDANQGQFPAEVEDAVAGVARQGGTPLVVAEGKRVLGVVALKDIVKGGIKERFAELRSMGIKTVMITGDNPLTAAAIAAEAGVDDFLSEATPEAKLALIRQYQAEGRMVAMTGDGTNDAPALAQADVAVAMNSGTQAAKEAGNMVDLDSNPTKLIEVVHIGKQMLMTRGSLTTFSIANDVAKYFAIIPAAFAATYPQLNALNVMQLHSPASAMLSAVIFNALIIVFLIPLALKGISYKPMSAAALLSRNLWIYGLGGLLVPFAGIKLIDLFLTVAGLA</sequence>
<dbReference type="GO" id="GO:0008556">
    <property type="term" value="F:P-type potassium transmembrane transporter activity"/>
    <property type="evidence" value="ECO:0007669"/>
    <property type="project" value="UniProtKB-UniRule"/>
</dbReference>
<comment type="caution">
    <text evidence="18">The sequence shown here is derived from an EMBL/GenBank/DDBJ whole genome shotgun (WGS) entry which is preliminary data.</text>
</comment>
<evidence type="ECO:0000256" key="2">
    <source>
        <dbReference type="ARBA" id="ARBA00022448"/>
    </source>
</evidence>
<keyword evidence="12 16" id="KW-1278">Translocase</keyword>
<evidence type="ECO:0000256" key="5">
    <source>
        <dbReference type="ARBA" id="ARBA00022553"/>
    </source>
</evidence>
<dbReference type="Gene3D" id="3.40.1110.10">
    <property type="entry name" value="Calcium-transporting ATPase, cytoplasmic domain N"/>
    <property type="match status" value="1"/>
</dbReference>
<dbReference type="Proteomes" id="UP000266633">
    <property type="component" value="Unassembled WGS sequence"/>
</dbReference>
<evidence type="ECO:0000256" key="14">
    <source>
        <dbReference type="ARBA" id="ARBA00023065"/>
    </source>
</evidence>
<protein>
    <recommendedName>
        <fullName evidence="16">Potassium-transporting ATPase ATP-binding subunit</fullName>
        <ecNumber evidence="16">7.2.2.6</ecNumber>
    </recommendedName>
    <alternativeName>
        <fullName evidence="16">ATP phosphohydrolase [potassium-transporting] B chain</fullName>
    </alternativeName>
    <alternativeName>
        <fullName evidence="16">Potassium-binding and translocating subunit B</fullName>
    </alternativeName>
    <alternativeName>
        <fullName evidence="16">Potassium-translocating ATPase B chain</fullName>
    </alternativeName>
</protein>
<feature type="transmembrane region" description="Helical" evidence="16">
    <location>
        <begin position="219"/>
        <end position="244"/>
    </location>
</feature>
<dbReference type="InterPro" id="IPR044492">
    <property type="entry name" value="P_typ_ATPase_HD_dom"/>
</dbReference>
<dbReference type="InterPro" id="IPR006391">
    <property type="entry name" value="P-type_ATPase_bsu_IA"/>
</dbReference>
<feature type="transmembrane region" description="Helical" evidence="16">
    <location>
        <begin position="662"/>
        <end position="687"/>
    </location>
</feature>
<dbReference type="SUPFAM" id="SSF56784">
    <property type="entry name" value="HAD-like"/>
    <property type="match status" value="1"/>
</dbReference>
<evidence type="ECO:0000256" key="4">
    <source>
        <dbReference type="ARBA" id="ARBA00022538"/>
    </source>
</evidence>
<evidence type="ECO:0000256" key="7">
    <source>
        <dbReference type="ARBA" id="ARBA00022723"/>
    </source>
</evidence>
<evidence type="ECO:0000256" key="9">
    <source>
        <dbReference type="ARBA" id="ARBA00022840"/>
    </source>
</evidence>
<dbReference type="PANTHER" id="PTHR43743:SF1">
    <property type="entry name" value="POTASSIUM-TRANSPORTING ATPASE ATP-BINDING SUBUNIT"/>
    <property type="match status" value="1"/>
</dbReference>
<dbReference type="GO" id="GO:0005886">
    <property type="term" value="C:plasma membrane"/>
    <property type="evidence" value="ECO:0007669"/>
    <property type="project" value="UniProtKB-SubCell"/>
</dbReference>
<dbReference type="GO" id="GO:0016887">
    <property type="term" value="F:ATP hydrolysis activity"/>
    <property type="evidence" value="ECO:0007669"/>
    <property type="project" value="InterPro"/>
</dbReference>
<evidence type="ECO:0000256" key="8">
    <source>
        <dbReference type="ARBA" id="ARBA00022741"/>
    </source>
</evidence>
<evidence type="ECO:0000256" key="16">
    <source>
        <dbReference type="HAMAP-Rule" id="MF_00285"/>
    </source>
</evidence>
<dbReference type="InterPro" id="IPR023299">
    <property type="entry name" value="ATPase_P-typ_cyto_dom_N"/>
</dbReference>
<feature type="binding site" evidence="16">
    <location>
        <begin position="383"/>
        <end position="390"/>
    </location>
    <ligand>
        <name>ATP</name>
        <dbReference type="ChEBI" id="CHEBI:30616"/>
    </ligand>
</feature>
<keyword evidence="2 16" id="KW-0813">Transport</keyword>
<dbReference type="Gene3D" id="3.40.50.1000">
    <property type="entry name" value="HAD superfamily/HAD-like"/>
    <property type="match status" value="1"/>
</dbReference>
<dbReference type="FunFam" id="2.70.150.10:FF:000010">
    <property type="entry name" value="Potassium-transporting ATPase ATP-binding subunit"/>
    <property type="match status" value="1"/>
</dbReference>
<dbReference type="NCBIfam" id="TIGR01497">
    <property type="entry name" value="kdpB"/>
    <property type="match status" value="1"/>
</dbReference>
<comment type="subcellular location">
    <subcellularLocation>
        <location evidence="1 16">Cell membrane</location>
        <topology evidence="1 16">Multi-pass membrane protein</topology>
    </subcellularLocation>
</comment>
<keyword evidence="5 16" id="KW-0597">Phosphoprotein</keyword>
<feature type="active site" description="4-aspartylphosphate intermediate" evidence="16">
    <location>
        <position position="313"/>
    </location>
</feature>
<dbReference type="InterPro" id="IPR036412">
    <property type="entry name" value="HAD-like_sf"/>
</dbReference>
<dbReference type="Pfam" id="PF00702">
    <property type="entry name" value="Hydrolase"/>
    <property type="match status" value="1"/>
</dbReference>
<feature type="binding site" evidence="16">
    <location>
        <position position="350"/>
    </location>
    <ligand>
        <name>ATP</name>
        <dbReference type="ChEBI" id="CHEBI:30616"/>
    </ligand>
</feature>
<evidence type="ECO:0000256" key="3">
    <source>
        <dbReference type="ARBA" id="ARBA00022475"/>
    </source>
</evidence>
<dbReference type="PANTHER" id="PTHR43743">
    <property type="entry name" value="POTASSIUM-TRANSPORTING ATPASE ATP-BINDING SUBUNIT"/>
    <property type="match status" value="1"/>
</dbReference>
<reference evidence="19 21" key="2">
    <citation type="submission" date="2018-09" db="EMBL/GenBank/DDBJ databases">
        <title>Phylogenetic diversity of Pectobacterium and Dickeya strains causing blackleg disease of potato in Morocco.</title>
        <authorList>
            <person name="Oulghazi S."/>
            <person name="Moumni M."/>
            <person name="Faure D."/>
        </authorList>
    </citation>
    <scope>NUCLEOTIDE SEQUENCE [LARGE SCALE GENOMIC DNA]</scope>
    <source>
        <strain evidence="19 21">S4.16.03.LID</strain>
    </source>
</reference>
<dbReference type="InterPro" id="IPR001757">
    <property type="entry name" value="P_typ_ATPase"/>
</dbReference>
<keyword evidence="8 16" id="KW-0547">Nucleotide-binding</keyword>
<name>A0AAP6RXI5_9GAMM</name>
<dbReference type="PROSITE" id="PS00154">
    <property type="entry name" value="ATPASE_E1_E2"/>
    <property type="match status" value="1"/>
</dbReference>
<keyword evidence="6 16" id="KW-0812">Transmembrane</keyword>
<evidence type="ECO:0000313" key="20">
    <source>
        <dbReference type="Proteomes" id="UP000245055"/>
    </source>
</evidence>
<evidence type="ECO:0000259" key="17">
    <source>
        <dbReference type="Pfam" id="PF00122"/>
    </source>
</evidence>
<evidence type="ECO:0000256" key="6">
    <source>
        <dbReference type="ARBA" id="ARBA00022692"/>
    </source>
</evidence>
<keyword evidence="10 16" id="KW-0460">Magnesium</keyword>
<dbReference type="InterPro" id="IPR018303">
    <property type="entry name" value="ATPase_P-typ_P_site"/>
</dbReference>
<evidence type="ECO:0000256" key="13">
    <source>
        <dbReference type="ARBA" id="ARBA00022989"/>
    </source>
</evidence>
<feature type="transmembrane region" description="Helical" evidence="16">
    <location>
        <begin position="34"/>
        <end position="53"/>
    </location>
</feature>
<feature type="domain" description="P-type ATPase A" evidence="17">
    <location>
        <begin position="114"/>
        <end position="208"/>
    </location>
</feature>
<evidence type="ECO:0000256" key="15">
    <source>
        <dbReference type="ARBA" id="ARBA00023136"/>
    </source>
</evidence>
<dbReference type="EC" id="7.2.2.6" evidence="16"/>
<evidence type="ECO:0000256" key="12">
    <source>
        <dbReference type="ARBA" id="ARBA00022967"/>
    </source>
</evidence>
<evidence type="ECO:0000313" key="19">
    <source>
        <dbReference type="EMBL" id="RJL76411.1"/>
    </source>
</evidence>
<dbReference type="InterPro" id="IPR023298">
    <property type="entry name" value="ATPase_P-typ_TM_dom_sf"/>
</dbReference>
<keyword evidence="11 16" id="KW-0630">Potassium</keyword>
<dbReference type="SUPFAM" id="SSF81665">
    <property type="entry name" value="Calcium ATPase, transmembrane domain M"/>
    <property type="match status" value="1"/>
</dbReference>
<reference evidence="18 20" key="1">
    <citation type="submission" date="2018-05" db="EMBL/GenBank/DDBJ databases">
        <title>Genomic diversity of pathogens causing Blackleg of Potato in Pakistan.</title>
        <authorList>
            <person name="Sarfraz S."/>
            <person name="Riaz K."/>
            <person name="Oulghazi S."/>
            <person name="Cigna J."/>
            <person name="Sahi S.T."/>
            <person name="Khan S.H."/>
            <person name="Hameed A."/>
            <person name="Faure D."/>
        </authorList>
    </citation>
    <scope>NUCLEOTIDE SEQUENCE [LARGE SCALE GENOMIC DNA]</scope>
    <source>
        <strain evidence="18 20">SS70</strain>
    </source>
</reference>
<dbReference type="SFLD" id="SFLDS00003">
    <property type="entry name" value="Haloacid_Dehalogenase"/>
    <property type="match status" value="1"/>
</dbReference>
<evidence type="ECO:0000313" key="21">
    <source>
        <dbReference type="Proteomes" id="UP000266633"/>
    </source>
</evidence>
<dbReference type="GO" id="GO:0005524">
    <property type="term" value="F:ATP binding"/>
    <property type="evidence" value="ECO:0007669"/>
    <property type="project" value="UniProtKB-UniRule"/>
</dbReference>
<feature type="transmembrane region" description="Helical" evidence="16">
    <location>
        <begin position="59"/>
        <end position="81"/>
    </location>
</feature>
<dbReference type="InterPro" id="IPR059000">
    <property type="entry name" value="ATPase_P-type_domA"/>
</dbReference>
<dbReference type="SUPFAM" id="SSF81653">
    <property type="entry name" value="Calcium ATPase, transduction domain A"/>
    <property type="match status" value="1"/>
</dbReference>
<dbReference type="RefSeq" id="WP_024105107.1">
    <property type="nucleotide sequence ID" value="NZ_CP031560.1"/>
</dbReference>
<keyword evidence="7 16" id="KW-0479">Metal-binding</keyword>
<keyword evidence="14 16" id="KW-0406">Ion transport</keyword>